<dbReference type="Proteomes" id="UP000265566">
    <property type="component" value="Chromosome 4"/>
</dbReference>
<dbReference type="AlphaFoldDB" id="A0A396I3I6"/>
<evidence type="ECO:0000313" key="2">
    <source>
        <dbReference type="Proteomes" id="UP000265566"/>
    </source>
</evidence>
<dbReference type="Gramene" id="rna21387">
    <property type="protein sequence ID" value="RHN59361.1"/>
    <property type="gene ID" value="gene21387"/>
</dbReference>
<reference evidence="2" key="1">
    <citation type="journal article" date="2018" name="Nat. Plants">
        <title>Whole-genome landscape of Medicago truncatula symbiotic genes.</title>
        <authorList>
            <person name="Pecrix Y."/>
            <person name="Staton S.E."/>
            <person name="Sallet E."/>
            <person name="Lelandais-Briere C."/>
            <person name="Moreau S."/>
            <person name="Carrere S."/>
            <person name="Blein T."/>
            <person name="Jardinaud M.F."/>
            <person name="Latrasse D."/>
            <person name="Zouine M."/>
            <person name="Zahm M."/>
            <person name="Kreplak J."/>
            <person name="Mayjonade B."/>
            <person name="Satge C."/>
            <person name="Perez M."/>
            <person name="Cauet S."/>
            <person name="Marande W."/>
            <person name="Chantry-Darmon C."/>
            <person name="Lopez-Roques C."/>
            <person name="Bouchez O."/>
            <person name="Berard A."/>
            <person name="Debelle F."/>
            <person name="Munos S."/>
            <person name="Bendahmane A."/>
            <person name="Berges H."/>
            <person name="Niebel A."/>
            <person name="Buitink J."/>
            <person name="Frugier F."/>
            <person name="Benhamed M."/>
            <person name="Crespi M."/>
            <person name="Gouzy J."/>
            <person name="Gamas P."/>
        </authorList>
    </citation>
    <scope>NUCLEOTIDE SEQUENCE [LARGE SCALE GENOMIC DNA]</scope>
    <source>
        <strain evidence="2">cv. Jemalong A17</strain>
    </source>
</reference>
<organism evidence="1 2">
    <name type="scientific">Medicago truncatula</name>
    <name type="common">Barrel medic</name>
    <name type="synonym">Medicago tribuloides</name>
    <dbReference type="NCBI Taxonomy" id="3880"/>
    <lineage>
        <taxon>Eukaryota</taxon>
        <taxon>Viridiplantae</taxon>
        <taxon>Streptophyta</taxon>
        <taxon>Embryophyta</taxon>
        <taxon>Tracheophyta</taxon>
        <taxon>Spermatophyta</taxon>
        <taxon>Magnoliopsida</taxon>
        <taxon>eudicotyledons</taxon>
        <taxon>Gunneridae</taxon>
        <taxon>Pentapetalae</taxon>
        <taxon>rosids</taxon>
        <taxon>fabids</taxon>
        <taxon>Fabales</taxon>
        <taxon>Fabaceae</taxon>
        <taxon>Papilionoideae</taxon>
        <taxon>50 kb inversion clade</taxon>
        <taxon>NPAAA clade</taxon>
        <taxon>Hologalegina</taxon>
        <taxon>IRL clade</taxon>
        <taxon>Trifolieae</taxon>
        <taxon>Medicago</taxon>
    </lineage>
</organism>
<accession>A0A396I3I6</accession>
<sequence>MDPLLYNDRLLISVLKVIEVIKYNLKLHIDCFDFYLANKQRNLRIKRM</sequence>
<dbReference type="EMBL" id="PSQE01000004">
    <property type="protein sequence ID" value="RHN59361.1"/>
    <property type="molecule type" value="Genomic_DNA"/>
</dbReference>
<evidence type="ECO:0000313" key="1">
    <source>
        <dbReference type="EMBL" id="RHN59361.1"/>
    </source>
</evidence>
<gene>
    <name evidence="1" type="ORF">MtrunA17_Chr4g0012491</name>
</gene>
<comment type="caution">
    <text evidence="1">The sequence shown here is derived from an EMBL/GenBank/DDBJ whole genome shotgun (WGS) entry which is preliminary data.</text>
</comment>
<name>A0A396I3I6_MEDTR</name>
<protein>
    <submittedName>
        <fullName evidence="1">Uncharacterized protein</fullName>
    </submittedName>
</protein>
<proteinExistence type="predicted"/>